<dbReference type="PANTHER" id="PTHR44688:SF16">
    <property type="entry name" value="DNA-BINDING TRANSCRIPTIONAL ACTIVATOR DEVR_DOSR"/>
    <property type="match status" value="1"/>
</dbReference>
<dbReference type="RefSeq" id="WP_021952637.1">
    <property type="nucleotide sequence ID" value="NZ_JACOOZ010000002.1"/>
</dbReference>
<dbReference type="InterPro" id="IPR010982">
    <property type="entry name" value="Lambda_DNA-bd_dom_sf"/>
</dbReference>
<dbReference type="SUPFAM" id="SSF47413">
    <property type="entry name" value="lambda repressor-like DNA-binding domains"/>
    <property type="match status" value="1"/>
</dbReference>
<dbReference type="PROSITE" id="PS50043">
    <property type="entry name" value="HTH_LUXR_2"/>
    <property type="match status" value="1"/>
</dbReference>
<dbReference type="InterPro" id="IPR036388">
    <property type="entry name" value="WH-like_DNA-bd_sf"/>
</dbReference>
<gene>
    <name evidence="7" type="ORF">H8S00_03360</name>
</gene>
<comment type="caution">
    <text evidence="7">The sequence shown here is derived from an EMBL/GenBank/DDBJ whole genome shotgun (WGS) entry which is preliminary data.</text>
</comment>
<keyword evidence="2" id="KW-0238">DNA-binding</keyword>
<dbReference type="InterPro" id="IPR001387">
    <property type="entry name" value="Cro/C1-type_HTH"/>
</dbReference>
<feature type="domain" description="HTH luxR-type" evidence="5">
    <location>
        <begin position="391"/>
        <end position="454"/>
    </location>
</feature>
<dbReference type="InterPro" id="IPR016032">
    <property type="entry name" value="Sig_transdc_resp-reg_C-effctor"/>
</dbReference>
<keyword evidence="3" id="KW-0804">Transcription</keyword>
<dbReference type="PROSITE" id="PS50943">
    <property type="entry name" value="HTH_CROC1"/>
    <property type="match status" value="1"/>
</dbReference>
<protein>
    <submittedName>
        <fullName evidence="7">Helix-turn-helix domain-containing protein</fullName>
    </submittedName>
</protein>
<feature type="domain" description="HTH cro/C1-type" evidence="6">
    <location>
        <begin position="11"/>
        <end position="66"/>
    </location>
</feature>
<evidence type="ECO:0000259" key="5">
    <source>
        <dbReference type="PROSITE" id="PS50043"/>
    </source>
</evidence>
<sequence length="454" mass="51659">MNLDKTSGQIIMSLCQEAGISRSELARRLGVTPSQISRIVNEETKTISSEILIAMTKEFGVSADYILGLTDKKAGNNSVDNPVIFHGTMKNISTDDFTENNNSVDTKKTSVITTPARTTTPNITRTAMLLMSSAFPLGKCLEFIENIEDIPQKEMAYAEYYYFSGHHEKAVTYAEMYLNHEDIMLKLSASLIYTFANLSLDRINSARLGLERLKEYLEKAMAENTDKKTRACCVFVASAAHTLLHLPVGHIPPLSEYLTEFTKGMQLWGVYVLAHKAYLNKEYERSLGIVQACIMTCDKTYPIAMIYLNLVAAMDAMNMMKKDEAKKYFMEAWRIAKPDDLIEGIGEHHGLLQGLIETCMRKEYPKDYARIIDITYRFSAGWRRIHNPDTNEDVADNLTTTEFTIAMLANRGWTNKEIAEYMDITQRTVKQHLTCVFNKLNITNRKQLKDFMLR</sequence>
<reference evidence="7 8" key="1">
    <citation type="submission" date="2020-08" db="EMBL/GenBank/DDBJ databases">
        <title>Genome public.</title>
        <authorList>
            <person name="Liu C."/>
            <person name="Sun Q."/>
        </authorList>
    </citation>
    <scope>NUCLEOTIDE SEQUENCE [LARGE SCALE GENOMIC DNA]</scope>
    <source>
        <strain evidence="7 8">BX4</strain>
    </source>
</reference>
<dbReference type="SMART" id="SM00421">
    <property type="entry name" value="HTH_LUXR"/>
    <property type="match status" value="1"/>
</dbReference>
<keyword evidence="1" id="KW-0805">Transcription regulation</keyword>
<dbReference type="SMART" id="SM00530">
    <property type="entry name" value="HTH_XRE"/>
    <property type="match status" value="1"/>
</dbReference>
<organism evidence="7 8">
    <name type="scientific">Eubacterium segne</name>
    <dbReference type="NCBI Taxonomy" id="2763045"/>
    <lineage>
        <taxon>Bacteria</taxon>
        <taxon>Bacillati</taxon>
        <taxon>Bacillota</taxon>
        <taxon>Clostridia</taxon>
        <taxon>Eubacteriales</taxon>
        <taxon>Eubacteriaceae</taxon>
        <taxon>Eubacterium</taxon>
    </lineage>
</organism>
<dbReference type="Proteomes" id="UP000597877">
    <property type="component" value="Unassembled WGS sequence"/>
</dbReference>
<evidence type="ECO:0000256" key="4">
    <source>
        <dbReference type="SAM" id="Coils"/>
    </source>
</evidence>
<dbReference type="CDD" id="cd06170">
    <property type="entry name" value="LuxR_C_like"/>
    <property type="match status" value="1"/>
</dbReference>
<dbReference type="PANTHER" id="PTHR44688">
    <property type="entry name" value="DNA-BINDING TRANSCRIPTIONAL ACTIVATOR DEVR_DOSR"/>
    <property type="match status" value="1"/>
</dbReference>
<evidence type="ECO:0000313" key="8">
    <source>
        <dbReference type="Proteomes" id="UP000597877"/>
    </source>
</evidence>
<dbReference type="Pfam" id="PF01381">
    <property type="entry name" value="HTH_3"/>
    <property type="match status" value="1"/>
</dbReference>
<evidence type="ECO:0000256" key="2">
    <source>
        <dbReference type="ARBA" id="ARBA00023125"/>
    </source>
</evidence>
<evidence type="ECO:0000256" key="3">
    <source>
        <dbReference type="ARBA" id="ARBA00023163"/>
    </source>
</evidence>
<evidence type="ECO:0000256" key="1">
    <source>
        <dbReference type="ARBA" id="ARBA00023015"/>
    </source>
</evidence>
<dbReference type="SUPFAM" id="SSF46894">
    <property type="entry name" value="C-terminal effector domain of the bipartite response regulators"/>
    <property type="match status" value="1"/>
</dbReference>
<dbReference type="Gene3D" id="1.10.260.40">
    <property type="entry name" value="lambda repressor-like DNA-binding domains"/>
    <property type="match status" value="1"/>
</dbReference>
<evidence type="ECO:0000259" key="6">
    <source>
        <dbReference type="PROSITE" id="PS50943"/>
    </source>
</evidence>
<name>A0ABR7F2H9_9FIRM</name>
<dbReference type="InterPro" id="IPR000792">
    <property type="entry name" value="Tscrpt_reg_LuxR_C"/>
</dbReference>
<dbReference type="PRINTS" id="PR00038">
    <property type="entry name" value="HTHLUXR"/>
</dbReference>
<proteinExistence type="predicted"/>
<dbReference type="CDD" id="cd00093">
    <property type="entry name" value="HTH_XRE"/>
    <property type="match status" value="1"/>
</dbReference>
<feature type="coiled-coil region" evidence="4">
    <location>
        <begin position="203"/>
        <end position="230"/>
    </location>
</feature>
<dbReference type="Pfam" id="PF00196">
    <property type="entry name" value="GerE"/>
    <property type="match status" value="1"/>
</dbReference>
<keyword evidence="4" id="KW-0175">Coiled coil</keyword>
<dbReference type="Gene3D" id="1.10.10.10">
    <property type="entry name" value="Winged helix-like DNA-binding domain superfamily/Winged helix DNA-binding domain"/>
    <property type="match status" value="1"/>
</dbReference>
<keyword evidence="8" id="KW-1185">Reference proteome</keyword>
<dbReference type="EMBL" id="JACOOZ010000002">
    <property type="protein sequence ID" value="MBC5667030.1"/>
    <property type="molecule type" value="Genomic_DNA"/>
</dbReference>
<evidence type="ECO:0000313" key="7">
    <source>
        <dbReference type="EMBL" id="MBC5667030.1"/>
    </source>
</evidence>
<accession>A0ABR7F2H9</accession>